<evidence type="ECO:0000313" key="2">
    <source>
        <dbReference type="Proteomes" id="UP000078200"/>
    </source>
</evidence>
<dbReference type="VEuPathDB" id="VectorBase:GAUT019068"/>
<dbReference type="EnsemblMetazoa" id="GAUT019068-RA">
    <property type="protein sequence ID" value="GAUT019068-PA"/>
    <property type="gene ID" value="GAUT019068"/>
</dbReference>
<proteinExistence type="predicted"/>
<reference evidence="1" key="1">
    <citation type="submission" date="2020-05" db="UniProtKB">
        <authorList>
            <consortium name="EnsemblMetazoa"/>
        </authorList>
    </citation>
    <scope>IDENTIFICATION</scope>
    <source>
        <strain evidence="1">TTRI</strain>
    </source>
</reference>
<dbReference type="AlphaFoldDB" id="A0A1A9UXN2"/>
<evidence type="ECO:0000313" key="1">
    <source>
        <dbReference type="EnsemblMetazoa" id="GAUT019068-PA"/>
    </source>
</evidence>
<protein>
    <submittedName>
        <fullName evidence="1">Uncharacterized protein</fullName>
    </submittedName>
</protein>
<name>A0A1A9UXN2_GLOAU</name>
<organism evidence="1 2">
    <name type="scientific">Glossina austeni</name>
    <name type="common">Savannah tsetse fly</name>
    <dbReference type="NCBI Taxonomy" id="7395"/>
    <lineage>
        <taxon>Eukaryota</taxon>
        <taxon>Metazoa</taxon>
        <taxon>Ecdysozoa</taxon>
        <taxon>Arthropoda</taxon>
        <taxon>Hexapoda</taxon>
        <taxon>Insecta</taxon>
        <taxon>Pterygota</taxon>
        <taxon>Neoptera</taxon>
        <taxon>Endopterygota</taxon>
        <taxon>Diptera</taxon>
        <taxon>Brachycera</taxon>
        <taxon>Muscomorpha</taxon>
        <taxon>Hippoboscoidea</taxon>
        <taxon>Glossinidae</taxon>
        <taxon>Glossina</taxon>
    </lineage>
</organism>
<sequence length="137" mass="15275">MNIFEELLLVRVNIVKYFNHVRVSETILITIASKDYHFINKCILDSLLIIILSLTECTMETIDLHVNTRKDGVKLGGNVSGFLEGPVPHMAAAPSHTRTVLIRSMFSVEAGRIDRCFGYHPLCGAPESRSISFEAKA</sequence>
<dbReference type="Proteomes" id="UP000078200">
    <property type="component" value="Unassembled WGS sequence"/>
</dbReference>
<keyword evidence="2" id="KW-1185">Reference proteome</keyword>
<accession>A0A1A9UXN2</accession>